<reference evidence="2" key="1">
    <citation type="submission" date="2024-07" db="EMBL/GenBank/DDBJ databases">
        <authorList>
            <person name="Yu S.T."/>
        </authorList>
    </citation>
    <scope>NUCLEOTIDE SEQUENCE</scope>
    <source>
        <strain evidence="2">R28</strain>
    </source>
</reference>
<dbReference type="Pfam" id="PF00550">
    <property type="entry name" value="PP-binding"/>
    <property type="match status" value="1"/>
</dbReference>
<dbReference type="EMBL" id="CP163439">
    <property type="protein sequence ID" value="XDQ36645.1"/>
    <property type="molecule type" value="Genomic_DNA"/>
</dbReference>
<dbReference type="RefSeq" id="WP_369171282.1">
    <property type="nucleotide sequence ID" value="NZ_CP163439.1"/>
</dbReference>
<feature type="domain" description="Carrier" evidence="1">
    <location>
        <begin position="1"/>
        <end position="78"/>
    </location>
</feature>
<evidence type="ECO:0000313" key="2">
    <source>
        <dbReference type="EMBL" id="XDQ36645.1"/>
    </source>
</evidence>
<name>A0AB39Q013_9ACTN</name>
<gene>
    <name evidence="2" type="ORF">AB5J49_26755</name>
</gene>
<dbReference type="PROSITE" id="PS50075">
    <property type="entry name" value="CARRIER"/>
    <property type="match status" value="1"/>
</dbReference>
<dbReference type="InterPro" id="IPR036736">
    <property type="entry name" value="ACP-like_sf"/>
</dbReference>
<proteinExistence type="predicted"/>
<protein>
    <submittedName>
        <fullName evidence="2">Acyl carrier protein</fullName>
    </submittedName>
</protein>
<organism evidence="2">
    <name type="scientific">Streptomyces sp. R28</name>
    <dbReference type="NCBI Taxonomy" id="3238628"/>
    <lineage>
        <taxon>Bacteria</taxon>
        <taxon>Bacillati</taxon>
        <taxon>Actinomycetota</taxon>
        <taxon>Actinomycetes</taxon>
        <taxon>Kitasatosporales</taxon>
        <taxon>Streptomycetaceae</taxon>
        <taxon>Streptomyces</taxon>
    </lineage>
</organism>
<dbReference type="InterPro" id="IPR009081">
    <property type="entry name" value="PP-bd_ACP"/>
</dbReference>
<dbReference type="SUPFAM" id="SSF47336">
    <property type="entry name" value="ACP-like"/>
    <property type="match status" value="1"/>
</dbReference>
<dbReference type="AlphaFoldDB" id="A0AB39Q013"/>
<evidence type="ECO:0000259" key="1">
    <source>
        <dbReference type="PROSITE" id="PS50075"/>
    </source>
</evidence>
<dbReference type="Gene3D" id="1.10.1200.10">
    <property type="entry name" value="ACP-like"/>
    <property type="match status" value="1"/>
</dbReference>
<sequence length="78" mass="8356">MSDEEICTIIASVIPKKAAKGGIRPDMSLRGDLGVDSLALMSIVFVLEENTGIDAFGQVDRFVAAEFVSDIIDIVRQG</sequence>
<accession>A0AB39Q013</accession>